<dbReference type="AlphaFoldDB" id="M3JW33"/>
<feature type="non-terminal residue" evidence="1">
    <location>
        <position position="1"/>
    </location>
</feature>
<proteinExistence type="predicted"/>
<dbReference type="Proteomes" id="UP000011777">
    <property type="component" value="Unassembled WGS sequence"/>
</dbReference>
<name>M3JW33_CANMX</name>
<keyword evidence="2" id="KW-1185">Reference proteome</keyword>
<gene>
    <name evidence="1" type="ORF">G210_3165</name>
</gene>
<reference evidence="1 2" key="1">
    <citation type="submission" date="2013-02" db="EMBL/GenBank/DDBJ databases">
        <title>Genome sequence of Candida maltosa Xu316, a potential industrial strain for xylitol and ethanol production.</title>
        <authorList>
            <person name="Yu J."/>
            <person name="Wang Q."/>
            <person name="Geng X."/>
            <person name="Bao W."/>
            <person name="He P."/>
            <person name="Cai J."/>
        </authorList>
    </citation>
    <scope>NUCLEOTIDE SEQUENCE [LARGE SCALE GENOMIC DNA]</scope>
    <source>
        <strain evidence="2">Xu316</strain>
    </source>
</reference>
<dbReference type="HOGENOM" id="CLU_442534_0_0_1"/>
<dbReference type="SUPFAM" id="SSF52075">
    <property type="entry name" value="Outer arm dynein light chain 1"/>
    <property type="match status" value="1"/>
</dbReference>
<comment type="caution">
    <text evidence="1">The sequence shown here is derived from an EMBL/GenBank/DDBJ whole genome shotgun (WGS) entry which is preliminary data.</text>
</comment>
<evidence type="ECO:0000313" key="2">
    <source>
        <dbReference type="Proteomes" id="UP000011777"/>
    </source>
</evidence>
<accession>M3JW33</accession>
<dbReference type="Gene3D" id="3.80.10.10">
    <property type="entry name" value="Ribonuclease Inhibitor"/>
    <property type="match status" value="1"/>
</dbReference>
<organism evidence="1 2">
    <name type="scientific">Candida maltosa (strain Xu316)</name>
    <name type="common">Yeast</name>
    <dbReference type="NCBI Taxonomy" id="1245528"/>
    <lineage>
        <taxon>Eukaryota</taxon>
        <taxon>Fungi</taxon>
        <taxon>Dikarya</taxon>
        <taxon>Ascomycota</taxon>
        <taxon>Saccharomycotina</taxon>
        <taxon>Pichiomycetes</taxon>
        <taxon>Debaryomycetaceae</taxon>
        <taxon>Candida/Lodderomyces clade</taxon>
        <taxon>Candida</taxon>
    </lineage>
</organism>
<dbReference type="InterPro" id="IPR032675">
    <property type="entry name" value="LRR_dom_sf"/>
</dbReference>
<sequence>VLIDIPETKKFVLPNLLNNIIIVPSHLDEYDNESMFAIGHQYEYSYFSTRWSWDILYNIINQNSLPYPKSIKFEKYSTFSQTYDKNPEMFENSQIEILLKDRDIAEYPIDEIIKKMKKCNIYSSQLLPFKNEILKPINDYLIDSVKSLTCHNFSDFSEIKNIFDKQISLKFSSLKIHANDLKLTNNNPYFQLELPKQLTNLQIILDSTLRGPDIKLDLSPLSNLKTLEFYSLNTRIMRLPPTLTSLNIFGSVDYTILITCCPTLKKLKCDNIFNLDYNLDNEIFDLEVDVDSFFRLTNRPKTPIENENHTKKIIVEPNRCFKLVNNVHYLSLHDDPMRSPYASELFGHESNDNLKNLKTFSINGKREHTFSHFPLALTSVTIDVPMPNSTRVICLPENVNYFRIAKGNQINKIKIEGQNLKYLRLQNFKFNILEKSSLIIPQSLIELGLEFCNITNFHEWEFPHKIKILKLTGNKIRIIPKLPPNLNTLACDISNLIKTMYHFPLTLNNLKIAFGKDFFWGGNYDCGIKNCLNLDFFSIGAYDSPVSDFRLRLDLLPSSISCLQLRTSSLIVSGTFDSLENLQKLEITSETFTKYLETYNDHLFGPKIESICYYGSQIDKQLLSKAESYLKGDSNANKITHSLVQSL</sequence>
<protein>
    <submittedName>
        <fullName evidence="1">Uncharacterized protein</fullName>
    </submittedName>
</protein>
<dbReference type="EMBL" id="AOGT01001951">
    <property type="protein sequence ID" value="EMG46584.1"/>
    <property type="molecule type" value="Genomic_DNA"/>
</dbReference>
<evidence type="ECO:0000313" key="1">
    <source>
        <dbReference type="EMBL" id="EMG46584.1"/>
    </source>
</evidence>